<dbReference type="Proteomes" id="UP000552097">
    <property type="component" value="Unassembled WGS sequence"/>
</dbReference>
<feature type="domain" description="Thioester reductase (TE)" evidence="1">
    <location>
        <begin position="48"/>
        <end position="218"/>
    </location>
</feature>
<comment type="caution">
    <text evidence="2">The sequence shown here is derived from an EMBL/GenBank/DDBJ whole genome shotgun (WGS) entry which is preliminary data.</text>
</comment>
<dbReference type="PANTHER" id="PTHR43245:SF51">
    <property type="entry name" value="SHORT CHAIN DEHYDROGENASE_REDUCTASE FAMILY 42E, MEMBER 2"/>
    <property type="match status" value="1"/>
</dbReference>
<dbReference type="AlphaFoldDB" id="A0A7W9M0P6"/>
<sequence length="339" mass="36930">MSTSTAGKRTILLTGASGVIGRAVARELSKHTVIGLAHSDTDVPECAEVHRSDLSAPRLGLSERDWNSIAERIDVVIHSGALTEWGQPRQRYQAINIDGTQRVIDLAARAEVPVHLVSTCFVHAIERDALHLLGPDNVVAPYIWSKLEVERLVAASGLPHSIYRPTNLVGDSRTGMSSRPQIVQFMSDWFCRGKAPFFPAHQGNLVDIVPLDVAAQAIARAVEADDLGSLYWITRGADALTVDQAQDVLVEHAHERGRRIGRVPVIDPSGPLPVSLDQVPATSRAFLKVLIDVSEVTHACGGVLPTSWPQLRSTYALPEVSDADAYRLSLRYWSQQRGG</sequence>
<evidence type="ECO:0000259" key="1">
    <source>
        <dbReference type="Pfam" id="PF07993"/>
    </source>
</evidence>
<organism evidence="2 3">
    <name type="scientific">Saccharothrix ecbatanensis</name>
    <dbReference type="NCBI Taxonomy" id="1105145"/>
    <lineage>
        <taxon>Bacteria</taxon>
        <taxon>Bacillati</taxon>
        <taxon>Actinomycetota</taxon>
        <taxon>Actinomycetes</taxon>
        <taxon>Pseudonocardiales</taxon>
        <taxon>Pseudonocardiaceae</taxon>
        <taxon>Saccharothrix</taxon>
    </lineage>
</organism>
<keyword evidence="3" id="KW-1185">Reference proteome</keyword>
<gene>
    <name evidence="2" type="ORF">F4560_002760</name>
</gene>
<evidence type="ECO:0000313" key="2">
    <source>
        <dbReference type="EMBL" id="MBB5802992.1"/>
    </source>
</evidence>
<protein>
    <submittedName>
        <fullName evidence="2">Nucleoside-diphosphate-sugar epimerase</fullName>
    </submittedName>
</protein>
<dbReference type="RefSeq" id="WP_184920064.1">
    <property type="nucleotide sequence ID" value="NZ_JACHMO010000001.1"/>
</dbReference>
<name>A0A7W9M0P6_9PSEU</name>
<dbReference type="InterPro" id="IPR013120">
    <property type="entry name" value="FAR_NAD-bd"/>
</dbReference>
<dbReference type="InterPro" id="IPR050177">
    <property type="entry name" value="Lipid_A_modif_metabolic_enz"/>
</dbReference>
<dbReference type="SUPFAM" id="SSF51735">
    <property type="entry name" value="NAD(P)-binding Rossmann-fold domains"/>
    <property type="match status" value="1"/>
</dbReference>
<dbReference type="Gene3D" id="3.40.50.720">
    <property type="entry name" value="NAD(P)-binding Rossmann-like Domain"/>
    <property type="match status" value="1"/>
</dbReference>
<accession>A0A7W9M0P6</accession>
<reference evidence="2 3" key="1">
    <citation type="submission" date="2020-08" db="EMBL/GenBank/DDBJ databases">
        <title>Sequencing the genomes of 1000 actinobacteria strains.</title>
        <authorList>
            <person name="Klenk H.-P."/>
        </authorList>
    </citation>
    <scope>NUCLEOTIDE SEQUENCE [LARGE SCALE GENOMIC DNA]</scope>
    <source>
        <strain evidence="2 3">DSM 45486</strain>
    </source>
</reference>
<dbReference type="PANTHER" id="PTHR43245">
    <property type="entry name" value="BIFUNCTIONAL POLYMYXIN RESISTANCE PROTEIN ARNA"/>
    <property type="match status" value="1"/>
</dbReference>
<dbReference type="InterPro" id="IPR036291">
    <property type="entry name" value="NAD(P)-bd_dom_sf"/>
</dbReference>
<proteinExistence type="predicted"/>
<dbReference type="EMBL" id="JACHMO010000001">
    <property type="protein sequence ID" value="MBB5802992.1"/>
    <property type="molecule type" value="Genomic_DNA"/>
</dbReference>
<evidence type="ECO:0000313" key="3">
    <source>
        <dbReference type="Proteomes" id="UP000552097"/>
    </source>
</evidence>
<dbReference type="Pfam" id="PF07993">
    <property type="entry name" value="NAD_binding_4"/>
    <property type="match status" value="1"/>
</dbReference>